<dbReference type="EMBL" id="JAHRHJ020000010">
    <property type="protein sequence ID" value="KAH9296836.1"/>
    <property type="molecule type" value="Genomic_DNA"/>
</dbReference>
<dbReference type="AlphaFoldDB" id="A0AA38CCP0"/>
<keyword evidence="2" id="KW-1185">Reference proteome</keyword>
<comment type="caution">
    <text evidence="1">The sequence shown here is derived from an EMBL/GenBank/DDBJ whole genome shotgun (WGS) entry which is preliminary data.</text>
</comment>
<evidence type="ECO:0000313" key="2">
    <source>
        <dbReference type="Proteomes" id="UP000824469"/>
    </source>
</evidence>
<gene>
    <name evidence="1" type="ORF">KI387_028518</name>
</gene>
<dbReference type="Proteomes" id="UP000824469">
    <property type="component" value="Unassembled WGS sequence"/>
</dbReference>
<reference evidence="1 2" key="1">
    <citation type="journal article" date="2021" name="Nat. Plants">
        <title>The Taxus genome provides insights into paclitaxel biosynthesis.</title>
        <authorList>
            <person name="Xiong X."/>
            <person name="Gou J."/>
            <person name="Liao Q."/>
            <person name="Li Y."/>
            <person name="Zhou Q."/>
            <person name="Bi G."/>
            <person name="Li C."/>
            <person name="Du R."/>
            <person name="Wang X."/>
            <person name="Sun T."/>
            <person name="Guo L."/>
            <person name="Liang H."/>
            <person name="Lu P."/>
            <person name="Wu Y."/>
            <person name="Zhang Z."/>
            <person name="Ro D.K."/>
            <person name="Shang Y."/>
            <person name="Huang S."/>
            <person name="Yan J."/>
        </authorList>
    </citation>
    <scope>NUCLEOTIDE SEQUENCE [LARGE SCALE GENOMIC DNA]</scope>
    <source>
        <strain evidence="1">Ta-2019</strain>
    </source>
</reference>
<name>A0AA38CCP0_TAXCH</name>
<feature type="non-terminal residue" evidence="1">
    <location>
        <position position="1"/>
    </location>
</feature>
<organism evidence="1 2">
    <name type="scientific">Taxus chinensis</name>
    <name type="common">Chinese yew</name>
    <name type="synonym">Taxus wallichiana var. chinensis</name>
    <dbReference type="NCBI Taxonomy" id="29808"/>
    <lineage>
        <taxon>Eukaryota</taxon>
        <taxon>Viridiplantae</taxon>
        <taxon>Streptophyta</taxon>
        <taxon>Embryophyta</taxon>
        <taxon>Tracheophyta</taxon>
        <taxon>Spermatophyta</taxon>
        <taxon>Pinopsida</taxon>
        <taxon>Pinidae</taxon>
        <taxon>Conifers II</taxon>
        <taxon>Cupressales</taxon>
        <taxon>Taxaceae</taxon>
        <taxon>Taxus</taxon>
    </lineage>
</organism>
<protein>
    <submittedName>
        <fullName evidence="1">Uncharacterized protein</fullName>
    </submittedName>
</protein>
<evidence type="ECO:0000313" key="1">
    <source>
        <dbReference type="EMBL" id="KAH9296836.1"/>
    </source>
</evidence>
<accession>A0AA38CCP0</accession>
<proteinExistence type="predicted"/>
<sequence length="86" mass="9707">LCAEIDLSKGLPDKIMLKLGNYQHFQTLAIKSQLSGDAFAESQAICKQIARRARRIDEEKIGIILHRAQRAVHAIRKISVKLIQQT</sequence>